<name>A0A7N0UVF2_KALFE</name>
<evidence type="ECO:0000256" key="6">
    <source>
        <dbReference type="ARBA" id="ARBA00022989"/>
    </source>
</evidence>
<dbReference type="InterPro" id="IPR021109">
    <property type="entry name" value="Peptidase_aspartic_dom_sf"/>
</dbReference>
<keyword evidence="3" id="KW-0812">Transmembrane</keyword>
<dbReference type="GO" id="GO:0012505">
    <property type="term" value="C:endomembrane system"/>
    <property type="evidence" value="ECO:0007669"/>
    <property type="project" value="UniProtKB-SubCell"/>
</dbReference>
<dbReference type="PROSITE" id="PS00141">
    <property type="entry name" value="ASP_PROTEASE"/>
    <property type="match status" value="1"/>
</dbReference>
<keyword evidence="11" id="KW-1185">Reference proteome</keyword>
<protein>
    <recommendedName>
        <fullName evidence="9">Peptidase A1 domain-containing protein</fullName>
    </recommendedName>
</protein>
<dbReference type="InterPro" id="IPR033121">
    <property type="entry name" value="PEPTIDASE_A1"/>
</dbReference>
<dbReference type="GO" id="GO:0006508">
    <property type="term" value="P:proteolysis"/>
    <property type="evidence" value="ECO:0007669"/>
    <property type="project" value="UniProtKB-KW"/>
</dbReference>
<proteinExistence type="inferred from homology"/>
<dbReference type="Proteomes" id="UP000594263">
    <property type="component" value="Unplaced"/>
</dbReference>
<dbReference type="Gene3D" id="2.40.70.10">
    <property type="entry name" value="Acid Proteases"/>
    <property type="match status" value="1"/>
</dbReference>
<comment type="subcellular location">
    <subcellularLocation>
        <location evidence="8">Endomembrane system</location>
        <topology evidence="8">Single-pass type I membrane protein</topology>
    </subcellularLocation>
</comment>
<comment type="similarity">
    <text evidence="1">Belongs to the peptidase A1 family.</text>
</comment>
<dbReference type="Pfam" id="PF14543">
    <property type="entry name" value="TAXi_N"/>
    <property type="match status" value="1"/>
</dbReference>
<dbReference type="InterPro" id="IPR032861">
    <property type="entry name" value="TAXi_N"/>
</dbReference>
<sequence>MKRLKSHYSEQQSQNKLIEEPAENARYAKTLASALLQLCGCHCSLVTPRVAILSKMKEQIAKDTQRTLQNKSYETIHRLSSLLIDFLHLKTFQSTLRAIILIFLFSSYFTKLQIGSPPKTLNVVIDTGSDLTWVKCANYVMQTSRNFYNVFESSTAVSCAQESSCTFDMHYKDGSRSSGYYVSDIIHFSTFLPNSSRSQFSSRVVFGCSTMNTIDSDVDGIIGLGRAKESLQSQLFAQHISSTAISHCLTSEGGGGYLIMGEVVEQGITYIPLIPSESKYIVSMESISLNRKQIASTYFPGTSAPPAEPKPIKIA</sequence>
<dbReference type="SUPFAM" id="SSF50630">
    <property type="entry name" value="Acid proteases"/>
    <property type="match status" value="1"/>
</dbReference>
<dbReference type="AlphaFoldDB" id="A0A7N0UVF2"/>
<evidence type="ECO:0000256" key="7">
    <source>
        <dbReference type="ARBA" id="ARBA00023136"/>
    </source>
</evidence>
<organism evidence="10 11">
    <name type="scientific">Kalanchoe fedtschenkoi</name>
    <name type="common">Lavender scallops</name>
    <name type="synonym">South American air plant</name>
    <dbReference type="NCBI Taxonomy" id="63787"/>
    <lineage>
        <taxon>Eukaryota</taxon>
        <taxon>Viridiplantae</taxon>
        <taxon>Streptophyta</taxon>
        <taxon>Embryophyta</taxon>
        <taxon>Tracheophyta</taxon>
        <taxon>Spermatophyta</taxon>
        <taxon>Magnoliopsida</taxon>
        <taxon>eudicotyledons</taxon>
        <taxon>Gunneridae</taxon>
        <taxon>Pentapetalae</taxon>
        <taxon>Saxifragales</taxon>
        <taxon>Crassulaceae</taxon>
        <taxon>Kalanchoe</taxon>
    </lineage>
</organism>
<evidence type="ECO:0000256" key="2">
    <source>
        <dbReference type="ARBA" id="ARBA00022670"/>
    </source>
</evidence>
<evidence type="ECO:0000256" key="5">
    <source>
        <dbReference type="ARBA" id="ARBA00022801"/>
    </source>
</evidence>
<dbReference type="PANTHER" id="PTHR13683:SF375">
    <property type="entry name" value="PEPTIDASE A1 DOMAIN-CONTAINING PROTEIN"/>
    <property type="match status" value="1"/>
</dbReference>
<dbReference type="PROSITE" id="PS51767">
    <property type="entry name" value="PEPTIDASE_A1"/>
    <property type="match status" value="1"/>
</dbReference>
<keyword evidence="6" id="KW-1133">Transmembrane helix</keyword>
<keyword evidence="7" id="KW-0472">Membrane</keyword>
<dbReference type="Gramene" id="Kaladp0084s0100.1.v1.1">
    <property type="protein sequence ID" value="Kaladp0084s0100.1.v1.1"/>
    <property type="gene ID" value="Kaladp0084s0100.v1.1"/>
</dbReference>
<reference evidence="10" key="1">
    <citation type="submission" date="2021-01" db="UniProtKB">
        <authorList>
            <consortium name="EnsemblPlants"/>
        </authorList>
    </citation>
    <scope>IDENTIFICATION</scope>
</reference>
<evidence type="ECO:0000256" key="4">
    <source>
        <dbReference type="ARBA" id="ARBA00022729"/>
    </source>
</evidence>
<keyword evidence="4" id="KW-0732">Signal</keyword>
<evidence type="ECO:0000313" key="11">
    <source>
        <dbReference type="Proteomes" id="UP000594263"/>
    </source>
</evidence>
<dbReference type="PANTHER" id="PTHR13683">
    <property type="entry name" value="ASPARTYL PROTEASES"/>
    <property type="match status" value="1"/>
</dbReference>
<keyword evidence="5" id="KW-0378">Hydrolase</keyword>
<dbReference type="InterPro" id="IPR001969">
    <property type="entry name" value="Aspartic_peptidase_AS"/>
</dbReference>
<feature type="domain" description="Peptidase A1" evidence="9">
    <location>
        <begin position="108"/>
        <end position="315"/>
    </location>
</feature>
<evidence type="ECO:0000313" key="10">
    <source>
        <dbReference type="EnsemblPlants" id="Kaladp0084s0100.1.v1.1"/>
    </source>
</evidence>
<accession>A0A7N0UVF2</accession>
<evidence type="ECO:0000256" key="3">
    <source>
        <dbReference type="ARBA" id="ARBA00022692"/>
    </source>
</evidence>
<evidence type="ECO:0000256" key="1">
    <source>
        <dbReference type="ARBA" id="ARBA00007447"/>
    </source>
</evidence>
<dbReference type="GO" id="GO:0004190">
    <property type="term" value="F:aspartic-type endopeptidase activity"/>
    <property type="evidence" value="ECO:0007669"/>
    <property type="project" value="InterPro"/>
</dbReference>
<evidence type="ECO:0000259" key="9">
    <source>
        <dbReference type="PROSITE" id="PS51767"/>
    </source>
</evidence>
<dbReference type="EnsemblPlants" id="Kaladp0084s0100.1.v1.1">
    <property type="protein sequence ID" value="Kaladp0084s0100.1.v1.1"/>
    <property type="gene ID" value="Kaladp0084s0100.v1.1"/>
</dbReference>
<dbReference type="InterPro" id="IPR001461">
    <property type="entry name" value="Aspartic_peptidase_A1"/>
</dbReference>
<evidence type="ECO:0000256" key="8">
    <source>
        <dbReference type="ARBA" id="ARBA00046288"/>
    </source>
</evidence>
<keyword evidence="2" id="KW-0645">Protease</keyword>